<keyword evidence="5 8" id="KW-0560">Oxidoreductase</keyword>
<dbReference type="GO" id="GO:0019632">
    <property type="term" value="P:shikimate metabolic process"/>
    <property type="evidence" value="ECO:0007669"/>
    <property type="project" value="InterPro"/>
</dbReference>
<evidence type="ECO:0000256" key="3">
    <source>
        <dbReference type="ARBA" id="ARBA00022605"/>
    </source>
</evidence>
<feature type="binding site" evidence="8">
    <location>
        <position position="61"/>
    </location>
    <ligand>
        <name>shikimate</name>
        <dbReference type="ChEBI" id="CHEBI:36208"/>
    </ligand>
</feature>
<feature type="binding site" evidence="8">
    <location>
        <begin position="149"/>
        <end position="154"/>
    </location>
    <ligand>
        <name>NADP(+)</name>
        <dbReference type="ChEBI" id="CHEBI:58349"/>
    </ligand>
</feature>
<dbReference type="GO" id="GO:0009423">
    <property type="term" value="P:chorismate biosynthetic process"/>
    <property type="evidence" value="ECO:0007669"/>
    <property type="project" value="UniProtKB-UniRule"/>
</dbReference>
<proteinExistence type="inferred from homology"/>
<comment type="similarity">
    <text evidence="8">Belongs to the shikimate dehydrogenase family.</text>
</comment>
<evidence type="ECO:0000256" key="1">
    <source>
        <dbReference type="ARBA" id="ARBA00004871"/>
    </source>
</evidence>
<comment type="subunit">
    <text evidence="8">Homodimer.</text>
</comment>
<dbReference type="PANTHER" id="PTHR21089">
    <property type="entry name" value="SHIKIMATE DEHYDROGENASE"/>
    <property type="match status" value="1"/>
</dbReference>
<keyword evidence="13" id="KW-1185">Reference proteome</keyword>
<feature type="binding site" evidence="8">
    <location>
        <begin position="14"/>
        <end position="16"/>
    </location>
    <ligand>
        <name>shikimate</name>
        <dbReference type="ChEBI" id="CHEBI:36208"/>
    </ligand>
</feature>
<dbReference type="GO" id="GO:0050661">
    <property type="term" value="F:NADP binding"/>
    <property type="evidence" value="ECO:0007669"/>
    <property type="project" value="InterPro"/>
</dbReference>
<feature type="active site" description="Proton acceptor" evidence="8">
    <location>
        <position position="65"/>
    </location>
</feature>
<evidence type="ECO:0000259" key="9">
    <source>
        <dbReference type="Pfam" id="PF01488"/>
    </source>
</evidence>
<feature type="binding site" evidence="8">
    <location>
        <position position="215"/>
    </location>
    <ligand>
        <name>shikimate</name>
        <dbReference type="ChEBI" id="CHEBI:36208"/>
    </ligand>
</feature>
<feature type="binding site" evidence="8">
    <location>
        <position position="86"/>
    </location>
    <ligand>
        <name>shikimate</name>
        <dbReference type="ChEBI" id="CHEBI:36208"/>
    </ligand>
</feature>
<dbReference type="InterPro" id="IPR041121">
    <property type="entry name" value="SDH_C"/>
</dbReference>
<gene>
    <name evidence="8" type="primary">aroE</name>
    <name evidence="12" type="ORF">A6A20_06010</name>
</gene>
<feature type="domain" description="SDH C-terminal" evidence="11">
    <location>
        <begin position="238"/>
        <end position="261"/>
    </location>
</feature>
<evidence type="ECO:0000256" key="4">
    <source>
        <dbReference type="ARBA" id="ARBA00022857"/>
    </source>
</evidence>
<comment type="function">
    <text evidence="8">Involved in the biosynthesis of the chorismate, which leads to the biosynthesis of aromatic amino acids. Catalyzes the reversible NADPH linked reduction of 3-dehydroshikimate (DHSA) to yield shikimate (SA).</text>
</comment>
<dbReference type="GO" id="GO:0009073">
    <property type="term" value="P:aromatic amino acid family biosynthetic process"/>
    <property type="evidence" value="ECO:0007669"/>
    <property type="project" value="UniProtKB-KW"/>
</dbReference>
<dbReference type="Pfam" id="PF08501">
    <property type="entry name" value="Shikimate_dh_N"/>
    <property type="match status" value="1"/>
</dbReference>
<feature type="binding site" evidence="8">
    <location>
        <position position="245"/>
    </location>
    <ligand>
        <name>shikimate</name>
        <dbReference type="ChEBI" id="CHEBI:36208"/>
    </ligand>
</feature>
<dbReference type="FunFam" id="3.40.50.10860:FF:000006">
    <property type="entry name" value="Shikimate dehydrogenase (NADP(+))"/>
    <property type="match status" value="1"/>
</dbReference>
<keyword evidence="6 8" id="KW-0057">Aromatic amino acid biosynthesis</keyword>
<feature type="domain" description="Shikimate dehydrogenase substrate binding N-terminal" evidence="10">
    <location>
        <begin position="6"/>
        <end position="88"/>
    </location>
</feature>
<dbReference type="Gene3D" id="3.40.50.10860">
    <property type="entry name" value="Leucine Dehydrogenase, chain A, domain 1"/>
    <property type="match status" value="1"/>
</dbReference>
<dbReference type="Gene3D" id="3.40.50.720">
    <property type="entry name" value="NAD(P)-binding Rossmann-like Domain"/>
    <property type="match status" value="1"/>
</dbReference>
<dbReference type="CDD" id="cd01065">
    <property type="entry name" value="NAD_bind_Shikimate_DH"/>
    <property type="match status" value="1"/>
</dbReference>
<organism evidence="12 13">
    <name type="scientific">Volucribacter amazonae</name>
    <dbReference type="NCBI Taxonomy" id="256731"/>
    <lineage>
        <taxon>Bacteria</taxon>
        <taxon>Pseudomonadati</taxon>
        <taxon>Pseudomonadota</taxon>
        <taxon>Gammaproteobacteria</taxon>
        <taxon>Pasteurellales</taxon>
        <taxon>Pasteurellaceae</taxon>
        <taxon>Volucribacter</taxon>
    </lineage>
</organism>
<comment type="caution">
    <text evidence="12">The sequence shown here is derived from an EMBL/GenBank/DDBJ whole genome shotgun (WGS) entry which is preliminary data.</text>
</comment>
<dbReference type="InterPro" id="IPR022893">
    <property type="entry name" value="Shikimate_DH_fam"/>
</dbReference>
<evidence type="ECO:0000256" key="7">
    <source>
        <dbReference type="ARBA" id="ARBA00049442"/>
    </source>
</evidence>
<comment type="catalytic activity">
    <reaction evidence="7 8">
        <text>shikimate + NADP(+) = 3-dehydroshikimate + NADPH + H(+)</text>
        <dbReference type="Rhea" id="RHEA:17737"/>
        <dbReference type="ChEBI" id="CHEBI:15378"/>
        <dbReference type="ChEBI" id="CHEBI:16630"/>
        <dbReference type="ChEBI" id="CHEBI:36208"/>
        <dbReference type="ChEBI" id="CHEBI:57783"/>
        <dbReference type="ChEBI" id="CHEBI:58349"/>
        <dbReference type="EC" id="1.1.1.25"/>
    </reaction>
</comment>
<evidence type="ECO:0000313" key="12">
    <source>
        <dbReference type="EMBL" id="MDG6895179.1"/>
    </source>
</evidence>
<dbReference type="PANTHER" id="PTHR21089:SF1">
    <property type="entry name" value="BIFUNCTIONAL 3-DEHYDROQUINATE DEHYDRATASE_SHIKIMATE DEHYDROGENASE, CHLOROPLASTIC"/>
    <property type="match status" value="1"/>
</dbReference>
<feature type="binding site" evidence="8">
    <location>
        <position position="238"/>
    </location>
    <ligand>
        <name>NADP(+)</name>
        <dbReference type="ChEBI" id="CHEBI:58349"/>
    </ligand>
</feature>
<accession>A0A9X4PCL3</accession>
<comment type="pathway">
    <text evidence="1 8">Metabolic intermediate biosynthesis; chorismate biosynthesis; chorismate from D-erythrose 4-phosphate and phosphoenolpyruvate: step 4/7.</text>
</comment>
<dbReference type="NCBIfam" id="TIGR00507">
    <property type="entry name" value="aroE"/>
    <property type="match status" value="1"/>
</dbReference>
<dbReference type="HAMAP" id="MF_00222">
    <property type="entry name" value="Shikimate_DH_AroE"/>
    <property type="match status" value="1"/>
</dbReference>
<sequence length="271" mass="29835">MDHYAVWGNPIAQSKSPQIHQFFAQQTGQTLSYSAQLGDLDQFEQQLQDFFAQGGKGCNITAPFKERAFALAHSHSERCLTAEACNTLKRLDNGQLYADNTDGAGLVSDLQRLNWLKPQQKILILGAGGASKGVLLPLLQAQQHISIANRTLEKAQQLAEKFAHYGQIKAYDLAHIPLQHFDLIINATSLGLQGQVVDIDEEILKNATALYDMQYAKQQDTPFIQRGKQLGVGQLSDGLGMLIGQAAHAFALWRGVMPDTTPLLGLLKEER</sequence>
<evidence type="ECO:0000256" key="5">
    <source>
        <dbReference type="ARBA" id="ARBA00023002"/>
    </source>
</evidence>
<dbReference type="InterPro" id="IPR036291">
    <property type="entry name" value="NAD(P)-bd_dom_sf"/>
</dbReference>
<evidence type="ECO:0000256" key="2">
    <source>
        <dbReference type="ARBA" id="ARBA00012962"/>
    </source>
</evidence>
<dbReference type="SUPFAM" id="SSF51735">
    <property type="entry name" value="NAD(P)-binding Rossmann-fold domains"/>
    <property type="match status" value="1"/>
</dbReference>
<dbReference type="AlphaFoldDB" id="A0A9X4PCL3"/>
<evidence type="ECO:0000259" key="11">
    <source>
        <dbReference type="Pfam" id="PF18317"/>
    </source>
</evidence>
<name>A0A9X4PCL3_9PAST</name>
<feature type="binding site" evidence="8">
    <location>
        <begin position="126"/>
        <end position="130"/>
    </location>
    <ligand>
        <name>NADP(+)</name>
        <dbReference type="ChEBI" id="CHEBI:58349"/>
    </ligand>
</feature>
<dbReference type="EC" id="1.1.1.25" evidence="2 8"/>
<dbReference type="NCBIfam" id="NF001310">
    <property type="entry name" value="PRK00258.1-2"/>
    <property type="match status" value="1"/>
</dbReference>
<keyword evidence="4 8" id="KW-0521">NADP</keyword>
<dbReference type="Proteomes" id="UP001155500">
    <property type="component" value="Unassembled WGS sequence"/>
</dbReference>
<feature type="domain" description="Quinate/shikimate 5-dehydrogenase/glutamyl-tRNA reductase" evidence="9">
    <location>
        <begin position="119"/>
        <end position="189"/>
    </location>
</feature>
<dbReference type="SUPFAM" id="SSF53223">
    <property type="entry name" value="Aminoacid dehydrogenase-like, N-terminal domain"/>
    <property type="match status" value="1"/>
</dbReference>
<evidence type="ECO:0000256" key="6">
    <source>
        <dbReference type="ARBA" id="ARBA00023141"/>
    </source>
</evidence>
<keyword evidence="3 8" id="KW-0028">Amino-acid biosynthesis</keyword>
<evidence type="ECO:0000256" key="8">
    <source>
        <dbReference type="HAMAP-Rule" id="MF_00222"/>
    </source>
</evidence>
<dbReference type="GO" id="GO:0005829">
    <property type="term" value="C:cytosol"/>
    <property type="evidence" value="ECO:0007669"/>
    <property type="project" value="TreeGrafter"/>
</dbReference>
<feature type="binding site" evidence="8">
    <location>
        <position position="102"/>
    </location>
    <ligand>
        <name>shikimate</name>
        <dbReference type="ChEBI" id="CHEBI:36208"/>
    </ligand>
</feature>
<dbReference type="InterPro" id="IPR013708">
    <property type="entry name" value="Shikimate_DH-bd_N"/>
</dbReference>
<feature type="binding site" evidence="8">
    <location>
        <position position="77"/>
    </location>
    <ligand>
        <name>NADP(+)</name>
        <dbReference type="ChEBI" id="CHEBI:58349"/>
    </ligand>
</feature>
<reference evidence="12" key="1">
    <citation type="submission" date="2016-03" db="EMBL/GenBank/DDBJ databases">
        <title>Co-evolution between Pasteurellaceae and their hosts.</title>
        <authorList>
            <person name="Hansen M.J."/>
            <person name="Bojesen A.M."/>
            <person name="Planet P."/>
        </authorList>
    </citation>
    <scope>NUCLEOTIDE SEQUENCE</scope>
    <source>
        <strain evidence="12">146/S8/89</strain>
    </source>
</reference>
<dbReference type="InterPro" id="IPR046346">
    <property type="entry name" value="Aminoacid_DH-like_N_sf"/>
</dbReference>
<dbReference type="Pfam" id="PF01488">
    <property type="entry name" value="Shikimate_DH"/>
    <property type="match status" value="1"/>
</dbReference>
<protein>
    <recommendedName>
        <fullName evidence="2 8">Shikimate dehydrogenase (NADP(+))</fullName>
        <shortName evidence="8">SDH</shortName>
        <ecNumber evidence="2 8">1.1.1.25</ecNumber>
    </recommendedName>
</protein>
<dbReference type="GO" id="GO:0004764">
    <property type="term" value="F:shikimate 3-dehydrogenase (NADP+) activity"/>
    <property type="evidence" value="ECO:0007669"/>
    <property type="project" value="UniProtKB-UniRule"/>
</dbReference>
<dbReference type="RefSeq" id="WP_279572604.1">
    <property type="nucleotide sequence ID" value="NZ_LWID01000001.1"/>
</dbReference>
<feature type="binding site" evidence="8">
    <location>
        <position position="213"/>
    </location>
    <ligand>
        <name>NADP(+)</name>
        <dbReference type="ChEBI" id="CHEBI:58349"/>
    </ligand>
</feature>
<dbReference type="InterPro" id="IPR006151">
    <property type="entry name" value="Shikm_DH/Glu-tRNA_Rdtase"/>
</dbReference>
<dbReference type="Pfam" id="PF18317">
    <property type="entry name" value="SDH_C"/>
    <property type="match status" value="1"/>
</dbReference>
<evidence type="ECO:0000313" key="13">
    <source>
        <dbReference type="Proteomes" id="UP001155500"/>
    </source>
</evidence>
<dbReference type="GO" id="GO:0008652">
    <property type="term" value="P:amino acid biosynthetic process"/>
    <property type="evidence" value="ECO:0007669"/>
    <property type="project" value="UniProtKB-KW"/>
</dbReference>
<dbReference type="EMBL" id="LWID01000001">
    <property type="protein sequence ID" value="MDG6895179.1"/>
    <property type="molecule type" value="Genomic_DNA"/>
</dbReference>
<dbReference type="InterPro" id="IPR011342">
    <property type="entry name" value="Shikimate_DH"/>
</dbReference>
<evidence type="ECO:0000259" key="10">
    <source>
        <dbReference type="Pfam" id="PF08501"/>
    </source>
</evidence>